<dbReference type="PANTHER" id="PTHR47966:SF1">
    <property type="entry name" value="ASPARTYL PROTEINASE"/>
    <property type="match status" value="1"/>
</dbReference>
<evidence type="ECO:0000313" key="8">
    <source>
        <dbReference type="EMBL" id="TQB74077.1"/>
    </source>
</evidence>
<evidence type="ECO:0000259" key="7">
    <source>
        <dbReference type="PROSITE" id="PS51767"/>
    </source>
</evidence>
<dbReference type="InterPro" id="IPR001461">
    <property type="entry name" value="Aspartic_peptidase_A1"/>
</dbReference>
<evidence type="ECO:0000256" key="3">
    <source>
        <dbReference type="ARBA" id="ARBA00022750"/>
    </source>
</evidence>
<dbReference type="InterPro" id="IPR033121">
    <property type="entry name" value="PEPTIDASE_A1"/>
</dbReference>
<accession>A0A507R0B6</accession>
<dbReference type="InterPro" id="IPR034163">
    <property type="entry name" value="Aspergillopepsin-like_cat_dom"/>
</dbReference>
<dbReference type="EMBL" id="VIFY01000035">
    <property type="protein sequence ID" value="TQB74077.1"/>
    <property type="molecule type" value="Genomic_DNA"/>
</dbReference>
<evidence type="ECO:0000256" key="4">
    <source>
        <dbReference type="ARBA" id="ARBA00022801"/>
    </source>
</evidence>
<dbReference type="STRING" id="5098.A0A507R0B6"/>
<dbReference type="CDD" id="cd06097">
    <property type="entry name" value="Aspergillopepsin_like"/>
    <property type="match status" value="1"/>
</dbReference>
<dbReference type="Pfam" id="PF00026">
    <property type="entry name" value="Asp"/>
    <property type="match status" value="1"/>
</dbReference>
<dbReference type="GO" id="GO:0006508">
    <property type="term" value="P:proteolysis"/>
    <property type="evidence" value="ECO:0007669"/>
    <property type="project" value="UniProtKB-KW"/>
</dbReference>
<evidence type="ECO:0000256" key="5">
    <source>
        <dbReference type="PIRSR" id="PIRSR601461-1"/>
    </source>
</evidence>
<dbReference type="PRINTS" id="PR00792">
    <property type="entry name" value="PEPSIN"/>
</dbReference>
<feature type="domain" description="Peptidase A1" evidence="7">
    <location>
        <begin position="93"/>
        <end position="418"/>
    </location>
</feature>
<dbReference type="SUPFAM" id="SSF50630">
    <property type="entry name" value="Acid proteases"/>
    <property type="match status" value="1"/>
</dbReference>
<dbReference type="OrthoDB" id="2747330at2759"/>
<dbReference type="PROSITE" id="PS00141">
    <property type="entry name" value="ASP_PROTEASE"/>
    <property type="match status" value="1"/>
</dbReference>
<sequence length="422" mass="46021">MPSKLPLIPNPHYQKSGLRSYVHLIRKYHFRPTKPGPYFIGHTVHQTGKPGSHTAVGGRATVRQVLQKKIGGSEDASDTERAGAEDVQNEFEHLVEVGVGSPAQRVRLGVDTGLGDFWVWSTKLPSDILAQQHQDHKIFDASKSDSFKTSDPLSTWRISYTDGSSVSGIIGTDTVDLGGLVIKDQSVQLADTISPELVNSMYDGILGLGFGKPDTIRTPVQSMLSKDREAEICKPTQLFTALLGSWPNKQELEPFYTFGFIDEATTAQEEIYYTPIDNSNGFWELNSPSATINGKKLDRSGNKAIIDTGTPLVLVDDSICQAIYDAIPGATYNYASQGYIFPSNITEERLPTVSLGVGERQFVVRKGDLGFADVDVEPGYLYGGIQSRGSLGFDVFGGAFLKGIYAVFDIGNLQFGPVPMKL</sequence>
<dbReference type="GO" id="GO:0004190">
    <property type="term" value="F:aspartic-type endopeptidase activity"/>
    <property type="evidence" value="ECO:0007669"/>
    <property type="project" value="UniProtKB-KW"/>
</dbReference>
<evidence type="ECO:0000256" key="6">
    <source>
        <dbReference type="RuleBase" id="RU000454"/>
    </source>
</evidence>
<gene>
    <name evidence="8" type="ORF">MPDQ_005133</name>
</gene>
<comment type="similarity">
    <text evidence="1 6">Belongs to the peptidase A1 family.</text>
</comment>
<evidence type="ECO:0000256" key="1">
    <source>
        <dbReference type="ARBA" id="ARBA00007447"/>
    </source>
</evidence>
<keyword evidence="3 6" id="KW-0064">Aspartyl protease</keyword>
<dbReference type="InterPro" id="IPR001969">
    <property type="entry name" value="Aspartic_peptidase_AS"/>
</dbReference>
<dbReference type="InterPro" id="IPR021109">
    <property type="entry name" value="Peptidase_aspartic_dom_sf"/>
</dbReference>
<keyword evidence="2 6" id="KW-0645">Protease</keyword>
<feature type="active site" evidence="5">
    <location>
        <position position="111"/>
    </location>
</feature>
<dbReference type="PANTHER" id="PTHR47966">
    <property type="entry name" value="BETA-SITE APP-CLEAVING ENZYME, ISOFORM A-RELATED"/>
    <property type="match status" value="1"/>
</dbReference>
<keyword evidence="9" id="KW-1185">Reference proteome</keyword>
<comment type="caution">
    <text evidence="8">The sequence shown here is derived from an EMBL/GenBank/DDBJ whole genome shotgun (WGS) entry which is preliminary data.</text>
</comment>
<evidence type="ECO:0000313" key="9">
    <source>
        <dbReference type="Proteomes" id="UP000319663"/>
    </source>
</evidence>
<organism evidence="8 9">
    <name type="scientific">Monascus purpureus</name>
    <name type="common">Red mold</name>
    <name type="synonym">Monascus anka</name>
    <dbReference type="NCBI Taxonomy" id="5098"/>
    <lineage>
        <taxon>Eukaryota</taxon>
        <taxon>Fungi</taxon>
        <taxon>Dikarya</taxon>
        <taxon>Ascomycota</taxon>
        <taxon>Pezizomycotina</taxon>
        <taxon>Eurotiomycetes</taxon>
        <taxon>Eurotiomycetidae</taxon>
        <taxon>Eurotiales</taxon>
        <taxon>Aspergillaceae</taxon>
        <taxon>Monascus</taxon>
    </lineage>
</organism>
<keyword evidence="4 6" id="KW-0378">Hydrolase</keyword>
<evidence type="ECO:0000256" key="2">
    <source>
        <dbReference type="ARBA" id="ARBA00022670"/>
    </source>
</evidence>
<dbReference type="AlphaFoldDB" id="A0A507R0B6"/>
<proteinExistence type="inferred from homology"/>
<name>A0A507R0B6_MONPU</name>
<dbReference type="Gene3D" id="2.40.70.10">
    <property type="entry name" value="Acid Proteases"/>
    <property type="match status" value="2"/>
</dbReference>
<protein>
    <recommendedName>
        <fullName evidence="7">Peptidase A1 domain-containing protein</fullName>
    </recommendedName>
</protein>
<dbReference type="Proteomes" id="UP000319663">
    <property type="component" value="Unassembled WGS sequence"/>
</dbReference>
<reference evidence="8 9" key="1">
    <citation type="submission" date="2019-06" db="EMBL/GenBank/DDBJ databases">
        <title>Wine fermentation using esterase from Monascus purpureus.</title>
        <authorList>
            <person name="Geng C."/>
            <person name="Zhang Y."/>
        </authorList>
    </citation>
    <scope>NUCLEOTIDE SEQUENCE [LARGE SCALE GENOMIC DNA]</scope>
    <source>
        <strain evidence="8">HQ1</strain>
    </source>
</reference>
<feature type="active site" evidence="5">
    <location>
        <position position="307"/>
    </location>
</feature>
<dbReference type="PROSITE" id="PS51767">
    <property type="entry name" value="PEPTIDASE_A1"/>
    <property type="match status" value="1"/>
</dbReference>